<evidence type="ECO:0000313" key="3">
    <source>
        <dbReference type="Proteomes" id="UP000199071"/>
    </source>
</evidence>
<dbReference type="Gene3D" id="3.40.630.30">
    <property type="match status" value="1"/>
</dbReference>
<dbReference type="Pfam" id="PF13673">
    <property type="entry name" value="Acetyltransf_10"/>
    <property type="match status" value="1"/>
</dbReference>
<dbReference type="EMBL" id="FMXQ01000007">
    <property type="protein sequence ID" value="SDB43564.1"/>
    <property type="molecule type" value="Genomic_DNA"/>
</dbReference>
<gene>
    <name evidence="2" type="ORF">SAMN02982931_03279</name>
</gene>
<dbReference type="GO" id="GO:0016747">
    <property type="term" value="F:acyltransferase activity, transferring groups other than amino-acyl groups"/>
    <property type="evidence" value="ECO:0007669"/>
    <property type="project" value="InterPro"/>
</dbReference>
<dbReference type="OrthoDB" id="9789081at2"/>
<dbReference type="RefSeq" id="WP_090877897.1">
    <property type="nucleotide sequence ID" value="NZ_FMXQ01000007.1"/>
</dbReference>
<dbReference type="InterPro" id="IPR016181">
    <property type="entry name" value="Acyl_CoA_acyltransferase"/>
</dbReference>
<dbReference type="InterPro" id="IPR052564">
    <property type="entry name" value="N-acetyltrans/Recomb-assoc"/>
</dbReference>
<evidence type="ECO:0000259" key="1">
    <source>
        <dbReference type="PROSITE" id="PS51186"/>
    </source>
</evidence>
<sequence>MAEAKPTFGLRPMLPEDGPVLAEVFRESIDVLTADDYGPGQRDAWAEAAADEEGFAERLGGQLTLVATLRQSPVAFASLEGADHVDMLFVHPAVARQGVATMLVDALEKLAAARGAARLTTEASDTAREFFAGRGYVALERQTVMRGSEWLGNTVMAKQLVAPAGAGEGSEQ</sequence>
<feature type="domain" description="N-acetyltransferase" evidence="1">
    <location>
        <begin position="8"/>
        <end position="161"/>
    </location>
</feature>
<dbReference type="SUPFAM" id="SSF55729">
    <property type="entry name" value="Acyl-CoA N-acyltransferases (Nat)"/>
    <property type="match status" value="1"/>
</dbReference>
<dbReference type="AlphaFoldDB" id="A0A1G6DEH5"/>
<name>A0A1G6DEH5_9HYPH</name>
<reference evidence="2 3" key="1">
    <citation type="submission" date="2016-10" db="EMBL/GenBank/DDBJ databases">
        <authorList>
            <person name="de Groot N.N."/>
        </authorList>
    </citation>
    <scope>NUCLEOTIDE SEQUENCE [LARGE SCALE GENOMIC DNA]</scope>
    <source>
        <strain evidence="2 3">ATCC 35022</strain>
    </source>
</reference>
<keyword evidence="3" id="KW-1185">Reference proteome</keyword>
<organism evidence="2 3">
    <name type="scientific">Bauldia litoralis</name>
    <dbReference type="NCBI Taxonomy" id="665467"/>
    <lineage>
        <taxon>Bacteria</taxon>
        <taxon>Pseudomonadati</taxon>
        <taxon>Pseudomonadota</taxon>
        <taxon>Alphaproteobacteria</taxon>
        <taxon>Hyphomicrobiales</taxon>
        <taxon>Kaistiaceae</taxon>
        <taxon>Bauldia</taxon>
    </lineage>
</organism>
<evidence type="ECO:0000313" key="2">
    <source>
        <dbReference type="EMBL" id="SDB43564.1"/>
    </source>
</evidence>
<keyword evidence="2" id="KW-0808">Transferase</keyword>
<proteinExistence type="predicted"/>
<accession>A0A1G6DEH5</accession>
<dbReference type="STRING" id="665467.SAMN02982931_03279"/>
<dbReference type="Proteomes" id="UP000199071">
    <property type="component" value="Unassembled WGS sequence"/>
</dbReference>
<dbReference type="PANTHER" id="PTHR43451:SF1">
    <property type="entry name" value="ACETYLTRANSFERASE"/>
    <property type="match status" value="1"/>
</dbReference>
<dbReference type="PROSITE" id="PS51186">
    <property type="entry name" value="GNAT"/>
    <property type="match status" value="1"/>
</dbReference>
<dbReference type="InterPro" id="IPR000182">
    <property type="entry name" value="GNAT_dom"/>
</dbReference>
<dbReference type="PANTHER" id="PTHR43451">
    <property type="entry name" value="ACETYLTRANSFERASE (GNAT) FAMILY PROTEIN"/>
    <property type="match status" value="1"/>
</dbReference>
<protein>
    <submittedName>
        <fullName evidence="2">Putative acetyltransferase</fullName>
    </submittedName>
</protein>
<dbReference type="CDD" id="cd04301">
    <property type="entry name" value="NAT_SF"/>
    <property type="match status" value="1"/>
</dbReference>